<evidence type="ECO:0000313" key="2">
    <source>
        <dbReference type="Proteomes" id="UP000824782"/>
    </source>
</evidence>
<dbReference type="EMBL" id="WNYA01000003">
    <property type="protein sequence ID" value="KAG8584078.1"/>
    <property type="molecule type" value="Genomic_DNA"/>
</dbReference>
<proteinExistence type="predicted"/>
<evidence type="ECO:0000313" key="1">
    <source>
        <dbReference type="EMBL" id="KAG8584078.1"/>
    </source>
</evidence>
<dbReference type="AlphaFoldDB" id="A0AAV7CIG3"/>
<accession>A0AAV7CIG3</accession>
<comment type="caution">
    <text evidence="1">The sequence shown here is derived from an EMBL/GenBank/DDBJ whole genome shotgun (WGS) entry which is preliminary data.</text>
</comment>
<name>A0AAV7CIG3_ENGPU</name>
<dbReference type="Proteomes" id="UP000824782">
    <property type="component" value="Unassembled WGS sequence"/>
</dbReference>
<organism evidence="1 2">
    <name type="scientific">Engystomops pustulosus</name>
    <name type="common">Tungara frog</name>
    <name type="synonym">Physalaemus pustulosus</name>
    <dbReference type="NCBI Taxonomy" id="76066"/>
    <lineage>
        <taxon>Eukaryota</taxon>
        <taxon>Metazoa</taxon>
        <taxon>Chordata</taxon>
        <taxon>Craniata</taxon>
        <taxon>Vertebrata</taxon>
        <taxon>Euteleostomi</taxon>
        <taxon>Amphibia</taxon>
        <taxon>Batrachia</taxon>
        <taxon>Anura</taxon>
        <taxon>Neobatrachia</taxon>
        <taxon>Hyloidea</taxon>
        <taxon>Leptodactylidae</taxon>
        <taxon>Leiuperinae</taxon>
        <taxon>Engystomops</taxon>
    </lineage>
</organism>
<gene>
    <name evidence="1" type="ORF">GDO81_008672</name>
</gene>
<protein>
    <submittedName>
        <fullName evidence="1">Uncharacterized protein</fullName>
    </submittedName>
</protein>
<reference evidence="1" key="1">
    <citation type="thesis" date="2020" institute="ProQuest LLC" country="789 East Eisenhower Parkway, Ann Arbor, MI, USA">
        <title>Comparative Genomics and Chromosome Evolution.</title>
        <authorList>
            <person name="Mudd A.B."/>
        </authorList>
    </citation>
    <scope>NUCLEOTIDE SEQUENCE</scope>
    <source>
        <strain evidence="1">237g6f4</strain>
        <tissue evidence="1">Blood</tissue>
    </source>
</reference>
<sequence>MKHESCNALAVPSVLDNLSWKTHLKLRAAPYSDSSSPGLFGPYVGPIFWTVLRPGLPGSQSFRISRPEPGTANSPLLLWYQY</sequence>
<keyword evidence="2" id="KW-1185">Reference proteome</keyword>